<protein>
    <recommendedName>
        <fullName evidence="1">AMP-dependent synthetase/ligase domain-containing protein</fullName>
    </recommendedName>
</protein>
<dbReference type="PANTHER" id="PTHR24096:SF393">
    <property type="entry name" value="LIGASE, PUTATIVE-RELATED"/>
    <property type="match status" value="1"/>
</dbReference>
<evidence type="ECO:0000259" key="1">
    <source>
        <dbReference type="Pfam" id="PF00501"/>
    </source>
</evidence>
<evidence type="ECO:0000313" key="2">
    <source>
        <dbReference type="EMBL" id="KTB43843.1"/>
    </source>
</evidence>
<dbReference type="SUPFAM" id="SSF56801">
    <property type="entry name" value="Acetyl-CoA synthetase-like"/>
    <property type="match status" value="1"/>
</dbReference>
<feature type="domain" description="AMP-dependent synthetase/ligase" evidence="1">
    <location>
        <begin position="39"/>
        <end position="172"/>
    </location>
</feature>
<evidence type="ECO:0000313" key="3">
    <source>
        <dbReference type="Proteomes" id="UP000054988"/>
    </source>
</evidence>
<dbReference type="EMBL" id="LATX01001065">
    <property type="protein sequence ID" value="KTB43843.1"/>
    <property type="molecule type" value="Genomic_DNA"/>
</dbReference>
<comment type="caution">
    <text evidence="2">The sequence shown here is derived from an EMBL/GenBank/DDBJ whole genome shotgun (WGS) entry which is preliminary data.</text>
</comment>
<gene>
    <name evidence="2" type="ORF">WG66_3581</name>
</gene>
<dbReference type="InterPro" id="IPR000873">
    <property type="entry name" value="AMP-dep_synth/lig_dom"/>
</dbReference>
<dbReference type="AlphaFoldDB" id="A0A0W0G5J6"/>
<proteinExistence type="predicted"/>
<dbReference type="Gene3D" id="3.40.50.12780">
    <property type="entry name" value="N-terminal domain of ligase-like"/>
    <property type="match status" value="1"/>
</dbReference>
<dbReference type="GO" id="GO:0016405">
    <property type="term" value="F:CoA-ligase activity"/>
    <property type="evidence" value="ECO:0007669"/>
    <property type="project" value="TreeGrafter"/>
</dbReference>
<dbReference type="Pfam" id="PF00501">
    <property type="entry name" value="AMP-binding"/>
    <property type="match status" value="1"/>
</dbReference>
<accession>A0A0W0G5J6</accession>
<dbReference type="InterPro" id="IPR042099">
    <property type="entry name" value="ANL_N_sf"/>
</dbReference>
<reference evidence="2 3" key="1">
    <citation type="submission" date="2015-12" db="EMBL/GenBank/DDBJ databases">
        <title>Draft genome sequence of Moniliophthora roreri, the causal agent of frosty pod rot of cacao.</title>
        <authorList>
            <person name="Aime M.C."/>
            <person name="Diaz-Valderrama J.R."/>
            <person name="Kijpornyongpan T."/>
            <person name="Phillips-Mora W."/>
        </authorList>
    </citation>
    <scope>NUCLEOTIDE SEQUENCE [LARGE SCALE GENOMIC DNA]</scope>
    <source>
        <strain evidence="2 3">MCA 2952</strain>
    </source>
</reference>
<dbReference type="Proteomes" id="UP000054988">
    <property type="component" value="Unassembled WGS sequence"/>
</dbReference>
<dbReference type="PANTHER" id="PTHR24096">
    <property type="entry name" value="LONG-CHAIN-FATTY-ACID--COA LIGASE"/>
    <property type="match status" value="1"/>
</dbReference>
<sequence length="186" mass="20527">MNNFKLVLMHKWDVNKGRSVETPHQDPGCILSACLPTAVKIIKSEKVRMTGNVPSTVFNLVEKSKEFESLDTVLFTGAPASESMLEKAKKGVSRSTLFIPSQTPDDGTTKSLVHDTSPAERVLDSLLVLLASSGRPLPVNDVLAMNDSDLKRKPNEPGEIWIRGPNVMKAYWDDPRSAPLLTFDCY</sequence>
<organism evidence="2 3">
    <name type="scientific">Moniliophthora roreri</name>
    <name type="common">Frosty pod rot fungus</name>
    <name type="synonym">Monilia roreri</name>
    <dbReference type="NCBI Taxonomy" id="221103"/>
    <lineage>
        <taxon>Eukaryota</taxon>
        <taxon>Fungi</taxon>
        <taxon>Dikarya</taxon>
        <taxon>Basidiomycota</taxon>
        <taxon>Agaricomycotina</taxon>
        <taxon>Agaricomycetes</taxon>
        <taxon>Agaricomycetidae</taxon>
        <taxon>Agaricales</taxon>
        <taxon>Marasmiineae</taxon>
        <taxon>Marasmiaceae</taxon>
        <taxon>Moniliophthora</taxon>
    </lineage>
</organism>
<name>A0A0W0G5J6_MONRR</name>
<dbReference type="GO" id="GO:0019748">
    <property type="term" value="P:secondary metabolic process"/>
    <property type="evidence" value="ECO:0007669"/>
    <property type="project" value="TreeGrafter"/>
</dbReference>